<dbReference type="PANTHER" id="PTHR19446">
    <property type="entry name" value="REVERSE TRANSCRIPTASES"/>
    <property type="match status" value="1"/>
</dbReference>
<name>A0A8D1NFB1_PIG</name>
<dbReference type="AlphaFoldDB" id="A0A8D1NFB1"/>
<accession>A0A8D1NFB1</accession>
<dbReference type="Ensembl" id="ENSSSCT00050085069.1">
    <property type="protein sequence ID" value="ENSSSCP00050036530.1"/>
    <property type="gene ID" value="ENSSSCG00050062454.1"/>
</dbReference>
<protein>
    <submittedName>
        <fullName evidence="1">Uncharacterized protein</fullName>
    </submittedName>
</protein>
<organism evidence="1 2">
    <name type="scientific">Sus scrofa</name>
    <name type="common">Pig</name>
    <dbReference type="NCBI Taxonomy" id="9823"/>
    <lineage>
        <taxon>Eukaryota</taxon>
        <taxon>Metazoa</taxon>
        <taxon>Chordata</taxon>
        <taxon>Craniata</taxon>
        <taxon>Vertebrata</taxon>
        <taxon>Euteleostomi</taxon>
        <taxon>Mammalia</taxon>
        <taxon>Eutheria</taxon>
        <taxon>Laurasiatheria</taxon>
        <taxon>Artiodactyla</taxon>
        <taxon>Suina</taxon>
        <taxon>Suidae</taxon>
        <taxon>Sus</taxon>
    </lineage>
</organism>
<evidence type="ECO:0000313" key="1">
    <source>
        <dbReference type="Ensembl" id="ENSSSCP00050036530.1"/>
    </source>
</evidence>
<reference evidence="1" key="1">
    <citation type="submission" date="2025-08" db="UniProtKB">
        <authorList>
            <consortium name="Ensembl"/>
        </authorList>
    </citation>
    <scope>IDENTIFICATION</scope>
</reference>
<proteinExistence type="predicted"/>
<dbReference type="Proteomes" id="UP000694571">
    <property type="component" value="Unplaced"/>
</dbReference>
<sequence length="210" mass="24825">MGQWNSIESPEINLHTYWQLIFNKGGKNMKWEKTLFSKWCWENWTASCKSMKLEHTLTLCTKINSKWLNNLNIRHDTRKLLEENIGKTFFDINCTNVLLGQSPKAVETKTKINKWDLIKHTSFCTAKETIKKLKRQTSEWEEISANDAAEKGLISKICKQLIHLTQVRMVIINKSTNNKSWRAYRGNGTLPHCWWEHKLVQPLWKTECRF</sequence>
<evidence type="ECO:0000313" key="2">
    <source>
        <dbReference type="Proteomes" id="UP000694571"/>
    </source>
</evidence>